<dbReference type="PANTHER" id="PTHR34136:SF1">
    <property type="entry name" value="UDP-N-ACETYL-D-MANNOSAMINURONIC ACID TRANSFERASE"/>
    <property type="match status" value="1"/>
</dbReference>
<evidence type="ECO:0000256" key="1">
    <source>
        <dbReference type="ARBA" id="ARBA00022676"/>
    </source>
</evidence>
<keyword evidence="1" id="KW-0328">Glycosyltransferase</keyword>
<dbReference type="EMBL" id="JANFZH010000044">
    <property type="protein sequence ID" value="MCQ4841304.1"/>
    <property type="molecule type" value="Genomic_DNA"/>
</dbReference>
<dbReference type="Pfam" id="PF03808">
    <property type="entry name" value="Glyco_tran_WecG"/>
    <property type="match status" value="1"/>
</dbReference>
<proteinExistence type="predicted"/>
<dbReference type="InterPro" id="IPR004629">
    <property type="entry name" value="WecG_TagA_CpsF"/>
</dbReference>
<comment type="caution">
    <text evidence="3">The sequence shown here is derived from an EMBL/GenBank/DDBJ whole genome shotgun (WGS) entry which is preliminary data.</text>
</comment>
<evidence type="ECO:0000256" key="2">
    <source>
        <dbReference type="ARBA" id="ARBA00022679"/>
    </source>
</evidence>
<name>A0ABT1S2X5_9FIRM</name>
<dbReference type="PANTHER" id="PTHR34136">
    <property type="match status" value="1"/>
</dbReference>
<organism evidence="3 4">
    <name type="scientific">Neglectibacter timonensis</name>
    <dbReference type="NCBI Taxonomy" id="1776382"/>
    <lineage>
        <taxon>Bacteria</taxon>
        <taxon>Bacillati</taxon>
        <taxon>Bacillota</taxon>
        <taxon>Clostridia</taxon>
        <taxon>Eubacteriales</taxon>
        <taxon>Oscillospiraceae</taxon>
        <taxon>Neglectibacter</taxon>
    </lineage>
</organism>
<dbReference type="NCBIfam" id="TIGR00696">
    <property type="entry name" value="wecG_tagA_cpsF"/>
    <property type="match status" value="1"/>
</dbReference>
<dbReference type="RefSeq" id="WP_256192303.1">
    <property type="nucleotide sequence ID" value="NZ_CAJKKG010000065.1"/>
</dbReference>
<evidence type="ECO:0000313" key="4">
    <source>
        <dbReference type="Proteomes" id="UP001524473"/>
    </source>
</evidence>
<dbReference type="CDD" id="cd06533">
    <property type="entry name" value="Glyco_transf_WecG_TagA"/>
    <property type="match status" value="1"/>
</dbReference>
<evidence type="ECO:0000313" key="3">
    <source>
        <dbReference type="EMBL" id="MCQ4841304.1"/>
    </source>
</evidence>
<protein>
    <submittedName>
        <fullName evidence="3">WecB/TagA/CpsF family glycosyltransferase</fullName>
    </submittedName>
</protein>
<gene>
    <name evidence="3" type="ORF">NE695_15425</name>
</gene>
<keyword evidence="2" id="KW-0808">Transferase</keyword>
<accession>A0ABT1S2X5</accession>
<dbReference type="Proteomes" id="UP001524473">
    <property type="component" value="Unassembled WGS sequence"/>
</dbReference>
<reference evidence="3 4" key="1">
    <citation type="submission" date="2022-06" db="EMBL/GenBank/DDBJ databases">
        <title>Isolation of gut microbiota from human fecal samples.</title>
        <authorList>
            <person name="Pamer E.G."/>
            <person name="Barat B."/>
            <person name="Waligurski E."/>
            <person name="Medina S."/>
            <person name="Paddock L."/>
            <person name="Mostad J."/>
        </authorList>
    </citation>
    <scope>NUCLEOTIDE SEQUENCE [LARGE SCALE GENOMIC DNA]</scope>
    <source>
        <strain evidence="3 4">DFI.9.73</strain>
    </source>
</reference>
<sequence>MAIDEFLKRVYPGTAEEFCGLAAKAMLTGEKLFVVTANPEILMHACREQDLRDLLLSESAAVVPDGISVVKAMRLCGLPAQERVTGVDLAERLLQKAGEAQKSVFLLGAREEVVSALAGKLKARYPGMTVEYCNGYVEDKDAAFERIRQAEPDLVLVALGAPAQERLIARHLEEFGKGVFIGVGGSFDVLSGSKRRAPAVFVRTNTEWLYRILREPSRLGRFYRNNVKFLGEVKKAAKAARQG</sequence>
<keyword evidence="4" id="KW-1185">Reference proteome</keyword>